<keyword evidence="4" id="KW-1185">Reference proteome</keyword>
<evidence type="ECO:0000256" key="2">
    <source>
        <dbReference type="SAM" id="MobiDB-lite"/>
    </source>
</evidence>
<comment type="caution">
    <text evidence="3">The sequence shown here is derived from an EMBL/GenBank/DDBJ whole genome shotgun (WGS) entry which is preliminary data.</text>
</comment>
<dbReference type="PROSITE" id="PS50005">
    <property type="entry name" value="TPR"/>
    <property type="match status" value="1"/>
</dbReference>
<keyword evidence="1" id="KW-0802">TPR repeat</keyword>
<protein>
    <submittedName>
        <fullName evidence="3">Uncharacterized protein</fullName>
    </submittedName>
</protein>
<feature type="repeat" description="TPR" evidence="1">
    <location>
        <begin position="420"/>
        <end position="453"/>
    </location>
</feature>
<evidence type="ECO:0000256" key="1">
    <source>
        <dbReference type="PROSITE-ProRule" id="PRU00339"/>
    </source>
</evidence>
<dbReference type="OrthoDB" id="62952at2759"/>
<accession>A0A9P4TM26</accession>
<dbReference type="Proteomes" id="UP000801428">
    <property type="component" value="Unassembled WGS sequence"/>
</dbReference>
<gene>
    <name evidence="3" type="ORF">E8E13_011530</name>
</gene>
<evidence type="ECO:0000313" key="3">
    <source>
        <dbReference type="EMBL" id="KAF3008986.1"/>
    </source>
</evidence>
<organism evidence="3 4">
    <name type="scientific">Curvularia kusanoi</name>
    <name type="common">Cochliobolus kusanoi</name>
    <dbReference type="NCBI Taxonomy" id="90978"/>
    <lineage>
        <taxon>Eukaryota</taxon>
        <taxon>Fungi</taxon>
        <taxon>Dikarya</taxon>
        <taxon>Ascomycota</taxon>
        <taxon>Pezizomycotina</taxon>
        <taxon>Dothideomycetes</taxon>
        <taxon>Pleosporomycetidae</taxon>
        <taxon>Pleosporales</taxon>
        <taxon>Pleosporineae</taxon>
        <taxon>Pleosporaceae</taxon>
        <taxon>Curvularia</taxon>
    </lineage>
</organism>
<proteinExistence type="predicted"/>
<feature type="compositionally biased region" description="Basic and acidic residues" evidence="2">
    <location>
        <begin position="1"/>
        <end position="11"/>
    </location>
</feature>
<evidence type="ECO:0000313" key="4">
    <source>
        <dbReference type="Proteomes" id="UP000801428"/>
    </source>
</evidence>
<dbReference type="InterPro" id="IPR019734">
    <property type="entry name" value="TPR_rpt"/>
</dbReference>
<reference evidence="3" key="1">
    <citation type="submission" date="2019-04" db="EMBL/GenBank/DDBJ databases">
        <title>Sequencing of skin fungus with MAO and IRED activity.</title>
        <authorList>
            <person name="Marsaioli A.J."/>
            <person name="Bonatto J.M.C."/>
            <person name="Reis Junior O."/>
        </authorList>
    </citation>
    <scope>NUCLEOTIDE SEQUENCE</scope>
    <source>
        <strain evidence="3">30M1</strain>
    </source>
</reference>
<sequence>MTTTLRKRDSMEASVETPISTKPSAPRTDNSQLKPHAELSSLPPSIRKAIYKYALDTELVNNGLPNVSYNNALDSATGLLHIKASRTPFPVSTGLFRVSKNISEEARSFFFASNLFIRLSIFTADARHAKTMLVDSGILFVGDSPIALDSSTRHALDIYLTEKESSKKRACVIFPAQYLPRLINFFREAGNVTKSWGRSRQLHLTLRNSYSYPLSRIQADLLEPFRVLKGFGSVIVDAEHTLPHYSAGLATCMTASTFDTEQWLATVTELADLSDAARETAIDGVANYALGIEYAQAVIVALTYGLLTSAEAIHGSSHAEDTFKTIQRLRWRVELGLGIALSLEHRALDTHKDWLVSADLPLEQRRRAAADLLLAEKSISKALSLATDSPSPSENPWFLTLPVELIPPNKQLWFTQMERAQTWYALGVVHTSLGEYLFAAGAFERALGMWASRDGVEKVEAAFEKARMGIESDRAGMFAGRIQPGMGLRRAARVARLKGDS</sequence>
<feature type="region of interest" description="Disordered" evidence="2">
    <location>
        <begin position="1"/>
        <end position="38"/>
    </location>
</feature>
<dbReference type="AlphaFoldDB" id="A0A9P4TM26"/>
<dbReference type="EMBL" id="SWKU01000003">
    <property type="protein sequence ID" value="KAF3008986.1"/>
    <property type="molecule type" value="Genomic_DNA"/>
</dbReference>
<name>A0A9P4TM26_CURKU</name>
<feature type="compositionally biased region" description="Polar residues" evidence="2">
    <location>
        <begin position="17"/>
        <end position="33"/>
    </location>
</feature>